<dbReference type="PROSITE" id="PS00041">
    <property type="entry name" value="HTH_ARAC_FAMILY_1"/>
    <property type="match status" value="1"/>
</dbReference>
<keyword evidence="6" id="KW-1185">Reference proteome</keyword>
<keyword evidence="2" id="KW-0238">DNA-binding</keyword>
<evidence type="ECO:0000256" key="1">
    <source>
        <dbReference type="ARBA" id="ARBA00023015"/>
    </source>
</evidence>
<reference evidence="6" key="1">
    <citation type="journal article" date="2019" name="Int. J. Syst. Evol. Microbiol.">
        <title>The Global Catalogue of Microorganisms (GCM) 10K type strain sequencing project: providing services to taxonomists for standard genome sequencing and annotation.</title>
        <authorList>
            <consortium name="The Broad Institute Genomics Platform"/>
            <consortium name="The Broad Institute Genome Sequencing Center for Infectious Disease"/>
            <person name="Wu L."/>
            <person name="Ma J."/>
        </authorList>
    </citation>
    <scope>NUCLEOTIDE SEQUENCE [LARGE SCALE GENOMIC DNA]</scope>
    <source>
        <strain evidence="6">JCM 9377</strain>
    </source>
</reference>
<dbReference type="SMART" id="SM00342">
    <property type="entry name" value="HTH_ARAC"/>
    <property type="match status" value="1"/>
</dbReference>
<dbReference type="PANTHER" id="PTHR46796">
    <property type="entry name" value="HTH-TYPE TRANSCRIPTIONAL ACTIVATOR RHAS-RELATED"/>
    <property type="match status" value="1"/>
</dbReference>
<evidence type="ECO:0000313" key="6">
    <source>
        <dbReference type="Proteomes" id="UP001501237"/>
    </source>
</evidence>
<accession>A0ABP6QDQ7</accession>
<comment type="caution">
    <text evidence="5">The sequence shown here is derived from an EMBL/GenBank/DDBJ whole genome shotgun (WGS) entry which is preliminary data.</text>
</comment>
<proteinExistence type="predicted"/>
<name>A0ABP6QDQ7_9ACTN</name>
<sequence>MKEARATETTETECVGIDAVEDFLSTSYGTSVRIRHRDGRADLRARRTSAGTFSLDAFRQTVDLSLDVEPLNAVVVSMPTDARVDRRSSDGEGRYGPGDVLLVANPDRPYRVRCLPGGLVNITLDRSVLDQVAEGAPARRPAPIRFTGLDPVSPAAAAHWRSTRLYLAGLLDDPEAASSPLLLAGAAQLLAATTLATFPSTALTVPTIEDRHDASPITLRRAVAFIEANAATAVSVADIAAAARVSVRAVQLVFRRHLDTTPTAYLRRVRLDQVHQALLAADPAATTVAAIAAAWGFGHGGRFTDAYRAAFGTLPAAALRR</sequence>
<dbReference type="InterPro" id="IPR018060">
    <property type="entry name" value="HTH_AraC"/>
</dbReference>
<keyword evidence="1" id="KW-0805">Transcription regulation</keyword>
<feature type="domain" description="HTH araC/xylS-type" evidence="4">
    <location>
        <begin position="220"/>
        <end position="321"/>
    </location>
</feature>
<evidence type="ECO:0000256" key="3">
    <source>
        <dbReference type="ARBA" id="ARBA00023163"/>
    </source>
</evidence>
<evidence type="ECO:0000256" key="2">
    <source>
        <dbReference type="ARBA" id="ARBA00023125"/>
    </source>
</evidence>
<keyword evidence="3" id="KW-0804">Transcription</keyword>
<dbReference type="InterPro" id="IPR050204">
    <property type="entry name" value="AraC_XylS_family_regulators"/>
</dbReference>
<dbReference type="EMBL" id="BAAAUV010000013">
    <property type="protein sequence ID" value="GAA3222683.1"/>
    <property type="molecule type" value="Genomic_DNA"/>
</dbReference>
<dbReference type="Pfam" id="PF12833">
    <property type="entry name" value="HTH_18"/>
    <property type="match status" value="1"/>
</dbReference>
<organism evidence="5 6">
    <name type="scientific">Actinocorallia longicatena</name>
    <dbReference type="NCBI Taxonomy" id="111803"/>
    <lineage>
        <taxon>Bacteria</taxon>
        <taxon>Bacillati</taxon>
        <taxon>Actinomycetota</taxon>
        <taxon>Actinomycetes</taxon>
        <taxon>Streptosporangiales</taxon>
        <taxon>Thermomonosporaceae</taxon>
        <taxon>Actinocorallia</taxon>
    </lineage>
</organism>
<evidence type="ECO:0000259" key="4">
    <source>
        <dbReference type="PROSITE" id="PS01124"/>
    </source>
</evidence>
<dbReference type="InterPro" id="IPR009057">
    <property type="entry name" value="Homeodomain-like_sf"/>
</dbReference>
<dbReference type="InterPro" id="IPR018062">
    <property type="entry name" value="HTH_AraC-typ_CS"/>
</dbReference>
<protein>
    <recommendedName>
        <fullName evidence="4">HTH araC/xylS-type domain-containing protein</fullName>
    </recommendedName>
</protein>
<evidence type="ECO:0000313" key="5">
    <source>
        <dbReference type="EMBL" id="GAA3222683.1"/>
    </source>
</evidence>
<dbReference type="RefSeq" id="WP_344832327.1">
    <property type="nucleotide sequence ID" value="NZ_BAAAUV010000013.1"/>
</dbReference>
<dbReference type="Proteomes" id="UP001501237">
    <property type="component" value="Unassembled WGS sequence"/>
</dbReference>
<dbReference type="PANTHER" id="PTHR46796:SF12">
    <property type="entry name" value="HTH-TYPE DNA-BINDING TRANSCRIPTIONAL ACTIVATOR EUTR"/>
    <property type="match status" value="1"/>
</dbReference>
<gene>
    <name evidence="5" type="ORF">GCM10010468_48610</name>
</gene>
<dbReference type="PROSITE" id="PS01124">
    <property type="entry name" value="HTH_ARAC_FAMILY_2"/>
    <property type="match status" value="1"/>
</dbReference>
<dbReference type="SUPFAM" id="SSF46689">
    <property type="entry name" value="Homeodomain-like"/>
    <property type="match status" value="1"/>
</dbReference>
<dbReference type="Gene3D" id="1.10.10.60">
    <property type="entry name" value="Homeodomain-like"/>
    <property type="match status" value="1"/>
</dbReference>